<evidence type="ECO:0000256" key="3">
    <source>
        <dbReference type="SAM" id="SignalP"/>
    </source>
</evidence>
<feature type="region of interest" description="Disordered" evidence="1">
    <location>
        <begin position="1"/>
        <end position="20"/>
    </location>
</feature>
<protein>
    <submittedName>
        <fullName evidence="6">DUF11 domain-containing protein</fullName>
    </submittedName>
</protein>
<dbReference type="RefSeq" id="WP_251947666.1">
    <property type="nucleotide sequence ID" value="NZ_JAMRYM010000101.1"/>
</dbReference>
<dbReference type="Proteomes" id="UP001155240">
    <property type="component" value="Unassembled WGS sequence"/>
</dbReference>
<dbReference type="InterPro" id="IPR006311">
    <property type="entry name" value="TAT_signal"/>
</dbReference>
<keyword evidence="2" id="KW-0472">Membrane</keyword>
<dbReference type="InterPro" id="IPR001434">
    <property type="entry name" value="OmcB-like_DUF11"/>
</dbReference>
<keyword evidence="2" id="KW-0812">Transmembrane</keyword>
<gene>
    <name evidence="6" type="ORF">NB037_16450</name>
</gene>
<keyword evidence="2" id="KW-1133">Transmembrane helix</keyword>
<sequence length="962" mass="96563">MSRTERSGRAGRRRGRRRVAATATGCALVGGLLGSGALALPAAAAGDPPRTTIENTLLHGGATNEGVTTVSAWLRAGEVLQVDLHPLKGGSGSGEGETGGGTAAITAPDGSVLDSQVFPRGAPPATSAGGSFVAERTGEFRVSVTDDDVTTPVNLVWSVGVASSSGAAIAGRVWSTSYGIQSGARESYARPEQRASSFTLHAVTETGARYDMTLRDYDGVASTLQATNKGNVRVGSSDPSYLSVPMPQSSEAGGIGAQYLQPSGSTGVAGLQTYRLFLDPPSADLPASIAPAYEAPTIGSLAYRRAGSGSNAGTLTGVLGTQPGTVAVDIDADGDGAYDGERDVHLSEILAEPGAFSVDWNGLDAHGDAVDTADPDVRFRASIGRTNEFHFTRVDAETSVGGVSILRSSGGGGDPASVHWDDSLLAGSSSERYSVTAPTVSGDAGADSRGGVHRWRSDDSGAGRAPNANDSVHGSYGDLRAIDDWSYGADGAVAEAGLGALSPHVTIAKTSSVPSDVPLAPGSRVPYRVALTSDGTGDVVDAAVVDHLEEGVLDDADLDAASIRTSHGTASVDPATGRIDWAAGTLPVGTVAELLFDVVLHVGGDGDRALVNTACLAGAPFQPSESTVGTDANPCATVPHTVGEARLWLRKTASQPSAEHGGTAGFDVVVGNSGTVDAGGVTVTDVPALEHLADAVIENGAGGTQPATEPVTGLRIPAGGRIVLHVSGRVADGYDALTLPNRASITQQPPGFEPPVVEDPCADDPTSSCARIPVPGVEGRLEIVKTALKDTVAHGGRAGFEIVVRNTGARPAEGFTLVDVPTLAHLSGVTLSQDGGPASSDLSVEGLSLAPGASTTFRVTGRVADGVDAWTIPNRARIDALPAGFAPTAVGHPCADEAAASCAGVVVPPVGVVPTVIASAGALASTGVAGGAGALGAGVLLLTGGGLLLARRLRSTSQPARP</sequence>
<keyword evidence="7" id="KW-1185">Reference proteome</keyword>
<dbReference type="PROSITE" id="PS51318">
    <property type="entry name" value="TAT"/>
    <property type="match status" value="1"/>
</dbReference>
<evidence type="ECO:0000313" key="6">
    <source>
        <dbReference type="EMBL" id="MCM6764007.1"/>
    </source>
</evidence>
<dbReference type="PANTHER" id="PTHR34819:SF3">
    <property type="entry name" value="CELL SURFACE PROTEIN"/>
    <property type="match status" value="1"/>
</dbReference>
<feature type="transmembrane region" description="Helical" evidence="2">
    <location>
        <begin position="928"/>
        <end position="950"/>
    </location>
</feature>
<feature type="domain" description="DUF11" evidence="4">
    <location>
        <begin position="649"/>
        <end position="749"/>
    </location>
</feature>
<evidence type="ECO:0000259" key="5">
    <source>
        <dbReference type="Pfam" id="PF25549"/>
    </source>
</evidence>
<evidence type="ECO:0000256" key="2">
    <source>
        <dbReference type="SAM" id="Phobius"/>
    </source>
</evidence>
<evidence type="ECO:0000259" key="4">
    <source>
        <dbReference type="Pfam" id="PF01345"/>
    </source>
</evidence>
<feature type="region of interest" description="Disordered" evidence="1">
    <location>
        <begin position="745"/>
        <end position="767"/>
    </location>
</feature>
<comment type="caution">
    <text evidence="6">The sequence shown here is derived from an EMBL/GenBank/DDBJ whole genome shotgun (WGS) entry which is preliminary data.</text>
</comment>
<feature type="compositionally biased region" description="Basic residues" evidence="1">
    <location>
        <begin position="9"/>
        <end position="19"/>
    </location>
</feature>
<feature type="domain" description="DUF7927" evidence="5">
    <location>
        <begin position="505"/>
        <end position="636"/>
    </location>
</feature>
<organism evidence="6 7">
    <name type="scientific">Rathayibacter rubneri</name>
    <dbReference type="NCBI Taxonomy" id="2950106"/>
    <lineage>
        <taxon>Bacteria</taxon>
        <taxon>Bacillati</taxon>
        <taxon>Actinomycetota</taxon>
        <taxon>Actinomycetes</taxon>
        <taxon>Micrococcales</taxon>
        <taxon>Microbacteriaceae</taxon>
        <taxon>Rathayibacter</taxon>
    </lineage>
</organism>
<reference evidence="6" key="1">
    <citation type="submission" date="2022-06" db="EMBL/GenBank/DDBJ databases">
        <title>Whole genome shotgun sequencing (WGS) of Rathayibacter sp. ZW T2_19, isolated from stored onions (Allium cepa).</title>
        <authorList>
            <person name="Stoll D.A."/>
            <person name="Huch M."/>
        </authorList>
    </citation>
    <scope>NUCLEOTIDE SEQUENCE</scope>
    <source>
        <strain evidence="6">ZW T2_19</strain>
    </source>
</reference>
<feature type="signal peptide" evidence="3">
    <location>
        <begin position="1"/>
        <end position="44"/>
    </location>
</feature>
<keyword evidence="3" id="KW-0732">Signal</keyword>
<dbReference type="PANTHER" id="PTHR34819">
    <property type="entry name" value="LARGE CYSTEINE-RICH PERIPLASMIC PROTEIN OMCB"/>
    <property type="match status" value="1"/>
</dbReference>
<accession>A0A9X2IUG0</accession>
<evidence type="ECO:0000256" key="1">
    <source>
        <dbReference type="SAM" id="MobiDB-lite"/>
    </source>
</evidence>
<dbReference type="EMBL" id="JAMRYM010000101">
    <property type="protein sequence ID" value="MCM6764007.1"/>
    <property type="molecule type" value="Genomic_DNA"/>
</dbReference>
<feature type="region of interest" description="Disordered" evidence="1">
    <location>
        <begin position="436"/>
        <end position="473"/>
    </location>
</feature>
<dbReference type="Pfam" id="PF01345">
    <property type="entry name" value="DUF11"/>
    <property type="match status" value="2"/>
</dbReference>
<feature type="chain" id="PRO_5040976968" evidence="3">
    <location>
        <begin position="45"/>
        <end position="962"/>
    </location>
</feature>
<evidence type="ECO:0000313" key="7">
    <source>
        <dbReference type="Proteomes" id="UP001155240"/>
    </source>
</evidence>
<proteinExistence type="predicted"/>
<name>A0A9X2IUG0_9MICO</name>
<feature type="domain" description="DUF11" evidence="4">
    <location>
        <begin position="781"/>
        <end position="879"/>
    </location>
</feature>
<dbReference type="InterPro" id="IPR057687">
    <property type="entry name" value="DUF7927"/>
</dbReference>
<dbReference type="AlphaFoldDB" id="A0A9X2IUG0"/>
<dbReference type="InterPro" id="IPR051172">
    <property type="entry name" value="Chlamydia_OmcB"/>
</dbReference>
<dbReference type="Pfam" id="PF25549">
    <property type="entry name" value="DUF7927"/>
    <property type="match status" value="1"/>
</dbReference>